<dbReference type="EMBL" id="CM046392">
    <property type="protein sequence ID" value="KAI8553427.1"/>
    <property type="molecule type" value="Genomic_DNA"/>
</dbReference>
<reference evidence="1" key="1">
    <citation type="submission" date="2022-02" db="EMBL/GenBank/DDBJ databases">
        <title>Plant Genome Project.</title>
        <authorList>
            <person name="Zhang R.-G."/>
        </authorList>
    </citation>
    <scope>NUCLEOTIDE SEQUENCE</scope>
    <source>
        <strain evidence="1">AT1</strain>
    </source>
</reference>
<proteinExistence type="predicted"/>
<comment type="caution">
    <text evidence="1">The sequence shown here is derived from an EMBL/GenBank/DDBJ whole genome shotgun (WGS) entry which is preliminary data.</text>
</comment>
<gene>
    <name evidence="1" type="ORF">RHMOL_Rhmol05G0014900</name>
</gene>
<keyword evidence="2" id="KW-1185">Reference proteome</keyword>
<evidence type="ECO:0000313" key="2">
    <source>
        <dbReference type="Proteomes" id="UP001062846"/>
    </source>
</evidence>
<accession>A0ACC0NKZ5</accession>
<organism evidence="1 2">
    <name type="scientific">Rhododendron molle</name>
    <name type="common">Chinese azalea</name>
    <name type="synonym">Azalea mollis</name>
    <dbReference type="NCBI Taxonomy" id="49168"/>
    <lineage>
        <taxon>Eukaryota</taxon>
        <taxon>Viridiplantae</taxon>
        <taxon>Streptophyta</taxon>
        <taxon>Embryophyta</taxon>
        <taxon>Tracheophyta</taxon>
        <taxon>Spermatophyta</taxon>
        <taxon>Magnoliopsida</taxon>
        <taxon>eudicotyledons</taxon>
        <taxon>Gunneridae</taxon>
        <taxon>Pentapetalae</taxon>
        <taxon>asterids</taxon>
        <taxon>Ericales</taxon>
        <taxon>Ericaceae</taxon>
        <taxon>Ericoideae</taxon>
        <taxon>Rhodoreae</taxon>
        <taxon>Rhododendron</taxon>
    </lineage>
</organism>
<dbReference type="Proteomes" id="UP001062846">
    <property type="component" value="Chromosome 5"/>
</dbReference>
<protein>
    <submittedName>
        <fullName evidence="1">Uncharacterized protein</fullName>
    </submittedName>
</protein>
<evidence type="ECO:0000313" key="1">
    <source>
        <dbReference type="EMBL" id="KAI8553427.1"/>
    </source>
</evidence>
<name>A0ACC0NKZ5_RHOML</name>
<sequence length="122" mass="13111">MLQKGKGSDVDSTLMETRKAVINEEWRVIAPPQGHKRNIELRGVYPKSVSSVSVPVKRLGSDVDGMEGHNSSPSNKRDSSVQELQRHEFLIVPGNVGNIVSPKLLSPASSGGRGVKGQALVN</sequence>